<feature type="compositionally biased region" description="Pro residues" evidence="1">
    <location>
        <begin position="69"/>
        <end position="122"/>
    </location>
</feature>
<feature type="region of interest" description="Disordered" evidence="1">
    <location>
        <begin position="47"/>
        <end position="157"/>
    </location>
</feature>
<gene>
    <name evidence="2" type="ORF">ACFQVC_01465</name>
</gene>
<dbReference type="EMBL" id="JBHTCF010000001">
    <property type="protein sequence ID" value="MFC7302884.1"/>
    <property type="molecule type" value="Genomic_DNA"/>
</dbReference>
<name>A0ABW2JA54_9ACTN</name>
<dbReference type="RefSeq" id="WP_381825515.1">
    <property type="nucleotide sequence ID" value="NZ_JBHTCF010000001.1"/>
</dbReference>
<comment type="caution">
    <text evidence="2">The sequence shown here is derived from an EMBL/GenBank/DDBJ whole genome shotgun (WGS) entry which is preliminary data.</text>
</comment>
<dbReference type="PRINTS" id="PR01217">
    <property type="entry name" value="PRICHEXTENSN"/>
</dbReference>
<dbReference type="Proteomes" id="UP001596523">
    <property type="component" value="Unassembled WGS sequence"/>
</dbReference>
<sequence>MIGWPSLTGLGFGVLALCPVDGGAGLGATVDGVLEATVAGRVGLCAPEGGPEKPVLTVEGEALVSVPPTDRPVPPPPPPPARPEPPPVESMPPDVPPVPPAPDPEDVPTPTPPPRPPAPGPALPEAAVPAEPAPVAPPPVVPRAEDGPRAEPADRAFAVRPYRSTVLRRPGPDGMSPVTMMVVMTVPAVLAAAALRPHSSGSGGRRSAS</sequence>
<proteinExistence type="predicted"/>
<evidence type="ECO:0000313" key="2">
    <source>
        <dbReference type="EMBL" id="MFC7302884.1"/>
    </source>
</evidence>
<feature type="compositionally biased region" description="Basic and acidic residues" evidence="1">
    <location>
        <begin position="143"/>
        <end position="154"/>
    </location>
</feature>
<organism evidence="2 3">
    <name type="scientific">Streptomyces monticola</name>
    <dbReference type="NCBI Taxonomy" id="2666263"/>
    <lineage>
        <taxon>Bacteria</taxon>
        <taxon>Bacillati</taxon>
        <taxon>Actinomycetota</taxon>
        <taxon>Actinomycetes</taxon>
        <taxon>Kitasatosporales</taxon>
        <taxon>Streptomycetaceae</taxon>
        <taxon>Streptomyces</taxon>
    </lineage>
</organism>
<feature type="compositionally biased region" description="Pro residues" evidence="1">
    <location>
        <begin position="131"/>
        <end position="141"/>
    </location>
</feature>
<keyword evidence="3" id="KW-1185">Reference proteome</keyword>
<evidence type="ECO:0000256" key="1">
    <source>
        <dbReference type="SAM" id="MobiDB-lite"/>
    </source>
</evidence>
<evidence type="ECO:0000313" key="3">
    <source>
        <dbReference type="Proteomes" id="UP001596523"/>
    </source>
</evidence>
<reference evidence="3" key="1">
    <citation type="journal article" date="2019" name="Int. J. Syst. Evol. Microbiol.">
        <title>The Global Catalogue of Microorganisms (GCM) 10K type strain sequencing project: providing services to taxonomists for standard genome sequencing and annotation.</title>
        <authorList>
            <consortium name="The Broad Institute Genomics Platform"/>
            <consortium name="The Broad Institute Genome Sequencing Center for Infectious Disease"/>
            <person name="Wu L."/>
            <person name="Ma J."/>
        </authorList>
    </citation>
    <scope>NUCLEOTIDE SEQUENCE [LARGE SCALE GENOMIC DNA]</scope>
    <source>
        <strain evidence="3">SYNS20</strain>
    </source>
</reference>
<accession>A0ABW2JA54</accession>
<protein>
    <submittedName>
        <fullName evidence="2">Uncharacterized protein</fullName>
    </submittedName>
</protein>